<feature type="compositionally biased region" description="Basic and acidic residues" evidence="1">
    <location>
        <begin position="81"/>
        <end position="93"/>
    </location>
</feature>
<reference evidence="2 3" key="1">
    <citation type="journal article" date="2007" name="Nature">
        <title>Evolution of genes and genomes on the Drosophila phylogeny.</title>
        <authorList>
            <consortium name="Drosophila 12 Genomes Consortium"/>
            <person name="Clark A.G."/>
            <person name="Eisen M.B."/>
            <person name="Smith D.R."/>
            <person name="Bergman C.M."/>
            <person name="Oliver B."/>
            <person name="Markow T.A."/>
            <person name="Kaufman T.C."/>
            <person name="Kellis M."/>
            <person name="Gelbart W."/>
            <person name="Iyer V.N."/>
            <person name="Pollard D.A."/>
            <person name="Sackton T.B."/>
            <person name="Larracuente A.M."/>
            <person name="Singh N.D."/>
            <person name="Abad J.P."/>
            <person name="Abt D.N."/>
            <person name="Adryan B."/>
            <person name="Aguade M."/>
            <person name="Akashi H."/>
            <person name="Anderson W.W."/>
            <person name="Aquadro C.F."/>
            <person name="Ardell D.H."/>
            <person name="Arguello R."/>
            <person name="Artieri C.G."/>
            <person name="Barbash D.A."/>
            <person name="Barker D."/>
            <person name="Barsanti P."/>
            <person name="Batterham P."/>
            <person name="Batzoglou S."/>
            <person name="Begun D."/>
            <person name="Bhutkar A."/>
            <person name="Blanco E."/>
            <person name="Bosak S.A."/>
            <person name="Bradley R.K."/>
            <person name="Brand A.D."/>
            <person name="Brent M.R."/>
            <person name="Brooks A.N."/>
            <person name="Brown R.H."/>
            <person name="Butlin R.K."/>
            <person name="Caggese C."/>
            <person name="Calvi B.R."/>
            <person name="Bernardo de Carvalho A."/>
            <person name="Caspi A."/>
            <person name="Castrezana S."/>
            <person name="Celniker S.E."/>
            <person name="Chang J.L."/>
            <person name="Chapple C."/>
            <person name="Chatterji S."/>
            <person name="Chinwalla A."/>
            <person name="Civetta A."/>
            <person name="Clifton S.W."/>
            <person name="Comeron J.M."/>
            <person name="Costello J.C."/>
            <person name="Coyne J.A."/>
            <person name="Daub J."/>
            <person name="David R.G."/>
            <person name="Delcher A.L."/>
            <person name="Delehaunty K."/>
            <person name="Do C.B."/>
            <person name="Ebling H."/>
            <person name="Edwards K."/>
            <person name="Eickbush T."/>
            <person name="Evans J.D."/>
            <person name="Filipski A."/>
            <person name="Findeiss S."/>
            <person name="Freyhult E."/>
            <person name="Fulton L."/>
            <person name="Fulton R."/>
            <person name="Garcia A.C."/>
            <person name="Gardiner A."/>
            <person name="Garfield D.A."/>
            <person name="Garvin B.E."/>
            <person name="Gibson G."/>
            <person name="Gilbert D."/>
            <person name="Gnerre S."/>
            <person name="Godfrey J."/>
            <person name="Good R."/>
            <person name="Gotea V."/>
            <person name="Gravely B."/>
            <person name="Greenberg A.J."/>
            <person name="Griffiths-Jones S."/>
            <person name="Gross S."/>
            <person name="Guigo R."/>
            <person name="Gustafson E.A."/>
            <person name="Haerty W."/>
            <person name="Hahn M.W."/>
            <person name="Halligan D.L."/>
            <person name="Halpern A.L."/>
            <person name="Halter G.M."/>
            <person name="Han M.V."/>
            <person name="Heger A."/>
            <person name="Hillier L."/>
            <person name="Hinrichs A.S."/>
            <person name="Holmes I."/>
            <person name="Hoskins R.A."/>
            <person name="Hubisz M.J."/>
            <person name="Hultmark D."/>
            <person name="Huntley M.A."/>
            <person name="Jaffe D.B."/>
            <person name="Jagadeeshan S."/>
            <person name="Jeck W.R."/>
            <person name="Johnson J."/>
            <person name="Jones C.D."/>
            <person name="Jordan W.C."/>
            <person name="Karpen G.H."/>
            <person name="Kataoka E."/>
            <person name="Keightley P.D."/>
            <person name="Kheradpour P."/>
            <person name="Kirkness E.F."/>
            <person name="Koerich L.B."/>
            <person name="Kristiansen K."/>
            <person name="Kudrna D."/>
            <person name="Kulathinal R.J."/>
            <person name="Kumar S."/>
            <person name="Kwok R."/>
            <person name="Lander E."/>
            <person name="Langley C.H."/>
            <person name="Lapoint R."/>
            <person name="Lazzaro B.P."/>
            <person name="Lee S.J."/>
            <person name="Levesque L."/>
            <person name="Li R."/>
            <person name="Lin C.F."/>
            <person name="Lin M.F."/>
            <person name="Lindblad-Toh K."/>
            <person name="Llopart A."/>
            <person name="Long M."/>
            <person name="Low L."/>
            <person name="Lozovsky E."/>
            <person name="Lu J."/>
            <person name="Luo M."/>
            <person name="Machado C.A."/>
            <person name="Makalowski W."/>
            <person name="Marzo M."/>
            <person name="Matsuda M."/>
            <person name="Matzkin L."/>
            <person name="McAllister B."/>
            <person name="McBride C.S."/>
            <person name="McKernan B."/>
            <person name="McKernan K."/>
            <person name="Mendez-Lago M."/>
            <person name="Minx P."/>
            <person name="Mollenhauer M.U."/>
            <person name="Montooth K."/>
            <person name="Mount S.M."/>
            <person name="Mu X."/>
            <person name="Myers E."/>
            <person name="Negre B."/>
            <person name="Newfeld S."/>
            <person name="Nielsen R."/>
            <person name="Noor M.A."/>
            <person name="O'Grady P."/>
            <person name="Pachter L."/>
            <person name="Papaceit M."/>
            <person name="Parisi M.J."/>
            <person name="Parisi M."/>
            <person name="Parts L."/>
            <person name="Pedersen J.S."/>
            <person name="Pesole G."/>
            <person name="Phillippy A.M."/>
            <person name="Ponting C.P."/>
            <person name="Pop M."/>
            <person name="Porcelli D."/>
            <person name="Powell J.R."/>
            <person name="Prohaska S."/>
            <person name="Pruitt K."/>
            <person name="Puig M."/>
            <person name="Quesneville H."/>
            <person name="Ram K.R."/>
            <person name="Rand D."/>
            <person name="Rasmussen M.D."/>
            <person name="Reed L.K."/>
            <person name="Reenan R."/>
            <person name="Reily A."/>
            <person name="Remington K.A."/>
            <person name="Rieger T.T."/>
            <person name="Ritchie M.G."/>
            <person name="Robin C."/>
            <person name="Rogers Y.H."/>
            <person name="Rohde C."/>
            <person name="Rozas J."/>
            <person name="Rubenfield M.J."/>
            <person name="Ruiz A."/>
            <person name="Russo S."/>
            <person name="Salzberg S.L."/>
            <person name="Sanchez-Gracia A."/>
            <person name="Saranga D.J."/>
            <person name="Sato H."/>
            <person name="Schaeffer S.W."/>
            <person name="Schatz M.C."/>
            <person name="Schlenke T."/>
            <person name="Schwartz R."/>
            <person name="Segarra C."/>
            <person name="Singh R.S."/>
            <person name="Sirot L."/>
            <person name="Sirota M."/>
            <person name="Sisneros N.B."/>
            <person name="Smith C.D."/>
            <person name="Smith T.F."/>
            <person name="Spieth J."/>
            <person name="Stage D.E."/>
            <person name="Stark A."/>
            <person name="Stephan W."/>
            <person name="Strausberg R.L."/>
            <person name="Strempel S."/>
            <person name="Sturgill D."/>
            <person name="Sutton G."/>
            <person name="Sutton G.G."/>
            <person name="Tao W."/>
            <person name="Teichmann S."/>
            <person name="Tobari Y.N."/>
            <person name="Tomimura Y."/>
            <person name="Tsolas J.M."/>
            <person name="Valente V.L."/>
            <person name="Venter E."/>
            <person name="Venter J.C."/>
            <person name="Vicario S."/>
            <person name="Vieira F.G."/>
            <person name="Vilella A.J."/>
            <person name="Villasante A."/>
            <person name="Walenz B."/>
            <person name="Wang J."/>
            <person name="Wasserman M."/>
            <person name="Watts T."/>
            <person name="Wilson D."/>
            <person name="Wilson R.K."/>
            <person name="Wing R.A."/>
            <person name="Wolfner M.F."/>
            <person name="Wong A."/>
            <person name="Wong G.K."/>
            <person name="Wu C.I."/>
            <person name="Wu G."/>
            <person name="Yamamoto D."/>
            <person name="Yang H.P."/>
            <person name="Yang S.P."/>
            <person name="Yorke J.A."/>
            <person name="Yoshida K."/>
            <person name="Zdobnov E."/>
            <person name="Zhang P."/>
            <person name="Zhang Y."/>
            <person name="Zimin A.V."/>
            <person name="Baldwin J."/>
            <person name="Abdouelleil A."/>
            <person name="Abdulkadir J."/>
            <person name="Abebe A."/>
            <person name="Abera B."/>
            <person name="Abreu J."/>
            <person name="Acer S.C."/>
            <person name="Aftuck L."/>
            <person name="Alexander A."/>
            <person name="An P."/>
            <person name="Anderson E."/>
            <person name="Anderson S."/>
            <person name="Arachi H."/>
            <person name="Azer M."/>
            <person name="Bachantsang P."/>
            <person name="Barry A."/>
            <person name="Bayul T."/>
            <person name="Berlin A."/>
            <person name="Bessette D."/>
            <person name="Bloom T."/>
            <person name="Blye J."/>
            <person name="Boguslavskiy L."/>
            <person name="Bonnet C."/>
            <person name="Boukhgalter B."/>
            <person name="Bourzgui I."/>
            <person name="Brown A."/>
            <person name="Cahill P."/>
            <person name="Channer S."/>
            <person name="Cheshatsang Y."/>
            <person name="Chuda L."/>
            <person name="Citroen M."/>
            <person name="Collymore A."/>
            <person name="Cooke P."/>
            <person name="Costello M."/>
            <person name="D'Aco K."/>
            <person name="Daza R."/>
            <person name="De Haan G."/>
            <person name="DeGray S."/>
            <person name="DeMaso C."/>
            <person name="Dhargay N."/>
            <person name="Dooley K."/>
            <person name="Dooley E."/>
            <person name="Doricent M."/>
            <person name="Dorje P."/>
            <person name="Dorjee K."/>
            <person name="Dupes A."/>
            <person name="Elong R."/>
            <person name="Falk J."/>
            <person name="Farina A."/>
            <person name="Faro S."/>
            <person name="Ferguson D."/>
            <person name="Fisher S."/>
            <person name="Foley C.D."/>
            <person name="Franke A."/>
            <person name="Friedrich D."/>
            <person name="Gadbois L."/>
            <person name="Gearin G."/>
            <person name="Gearin C.R."/>
            <person name="Giannoukos G."/>
            <person name="Goode T."/>
            <person name="Graham J."/>
            <person name="Grandbois E."/>
            <person name="Grewal S."/>
            <person name="Gyaltsen K."/>
            <person name="Hafez N."/>
            <person name="Hagos B."/>
            <person name="Hall J."/>
            <person name="Henson C."/>
            <person name="Hollinger A."/>
            <person name="Honan T."/>
            <person name="Huard M.D."/>
            <person name="Hughes L."/>
            <person name="Hurhula B."/>
            <person name="Husby M.E."/>
            <person name="Kamat A."/>
            <person name="Kanga B."/>
            <person name="Kashin S."/>
            <person name="Khazanovich D."/>
            <person name="Kisner P."/>
            <person name="Lance K."/>
            <person name="Lara M."/>
            <person name="Lee W."/>
            <person name="Lennon N."/>
            <person name="Letendre F."/>
            <person name="LeVine R."/>
            <person name="Lipovsky A."/>
            <person name="Liu X."/>
            <person name="Liu J."/>
            <person name="Liu S."/>
            <person name="Lokyitsang T."/>
            <person name="Lokyitsang Y."/>
            <person name="Lubonja R."/>
            <person name="Lui A."/>
            <person name="MacDonald P."/>
            <person name="Magnisalis V."/>
            <person name="Maru K."/>
            <person name="Matthews C."/>
            <person name="McCusker W."/>
            <person name="McDonough S."/>
            <person name="Mehta T."/>
            <person name="Meldrim J."/>
            <person name="Meneus L."/>
            <person name="Mihai O."/>
            <person name="Mihalev A."/>
            <person name="Mihova T."/>
            <person name="Mittelman R."/>
            <person name="Mlenga V."/>
            <person name="Montmayeur A."/>
            <person name="Mulrain L."/>
            <person name="Navidi A."/>
            <person name="Naylor J."/>
            <person name="Negash T."/>
            <person name="Nguyen T."/>
            <person name="Nguyen N."/>
            <person name="Nicol R."/>
            <person name="Norbu C."/>
            <person name="Norbu N."/>
            <person name="Novod N."/>
            <person name="O'Neill B."/>
            <person name="Osman S."/>
            <person name="Markiewicz E."/>
            <person name="Oyono O.L."/>
            <person name="Patti C."/>
            <person name="Phunkhang P."/>
            <person name="Pierre F."/>
            <person name="Priest M."/>
            <person name="Raghuraman S."/>
            <person name="Rege F."/>
            <person name="Reyes R."/>
            <person name="Rise C."/>
            <person name="Rogov P."/>
            <person name="Ross K."/>
            <person name="Ryan E."/>
            <person name="Settipalli S."/>
            <person name="Shea T."/>
            <person name="Sherpa N."/>
            <person name="Shi L."/>
            <person name="Shih D."/>
            <person name="Sparrow T."/>
            <person name="Spaulding J."/>
            <person name="Stalker J."/>
            <person name="Stange-Thomann N."/>
            <person name="Stavropoulos S."/>
            <person name="Stone C."/>
            <person name="Strader C."/>
            <person name="Tesfaye S."/>
            <person name="Thomson T."/>
            <person name="Thoulutsang Y."/>
            <person name="Thoulutsang D."/>
            <person name="Topham K."/>
            <person name="Topping I."/>
            <person name="Tsamla T."/>
            <person name="Vassiliev H."/>
            <person name="Vo A."/>
            <person name="Wangchuk T."/>
            <person name="Wangdi T."/>
            <person name="Weiand M."/>
            <person name="Wilkinson J."/>
            <person name="Wilson A."/>
            <person name="Yadav S."/>
            <person name="Young G."/>
            <person name="Yu Q."/>
            <person name="Zembek L."/>
            <person name="Zhong D."/>
            <person name="Zimmer A."/>
            <person name="Zwirko Z."/>
            <person name="Jaffe D.B."/>
            <person name="Alvarez P."/>
            <person name="Brockman W."/>
            <person name="Butler J."/>
            <person name="Chin C."/>
            <person name="Gnerre S."/>
            <person name="Grabherr M."/>
            <person name="Kleber M."/>
            <person name="Mauceli E."/>
            <person name="MacCallum I."/>
        </authorList>
    </citation>
    <scope>NUCLEOTIDE SEQUENCE [LARGE SCALE GENOMIC DNA]</scope>
    <source>
        <strain evidence="3">MSH-3 / Tucson 14011-0111.49</strain>
    </source>
</reference>
<dbReference type="OrthoDB" id="7482953at2759"/>
<gene>
    <name evidence="2" type="primary">Dper\GL23816</name>
    <name evidence="2" type="ORF">Dper_GL23816</name>
</gene>
<evidence type="ECO:0000256" key="1">
    <source>
        <dbReference type="SAM" id="MobiDB-lite"/>
    </source>
</evidence>
<dbReference type="STRING" id="7234.B4G656"/>
<feature type="compositionally biased region" description="Low complexity" evidence="1">
    <location>
        <begin position="320"/>
        <end position="362"/>
    </location>
</feature>
<feature type="region of interest" description="Disordered" evidence="1">
    <location>
        <begin position="236"/>
        <end position="284"/>
    </location>
</feature>
<organism evidence="3">
    <name type="scientific">Drosophila persimilis</name>
    <name type="common">Fruit fly</name>
    <dbReference type="NCBI Taxonomy" id="7234"/>
    <lineage>
        <taxon>Eukaryota</taxon>
        <taxon>Metazoa</taxon>
        <taxon>Ecdysozoa</taxon>
        <taxon>Arthropoda</taxon>
        <taxon>Hexapoda</taxon>
        <taxon>Insecta</taxon>
        <taxon>Pterygota</taxon>
        <taxon>Neoptera</taxon>
        <taxon>Endopterygota</taxon>
        <taxon>Diptera</taxon>
        <taxon>Brachycera</taxon>
        <taxon>Muscomorpha</taxon>
        <taxon>Ephydroidea</taxon>
        <taxon>Drosophilidae</taxon>
        <taxon>Drosophila</taxon>
        <taxon>Sophophora</taxon>
    </lineage>
</organism>
<dbReference type="eggNOG" id="ENOG502QQV3">
    <property type="taxonomic scope" value="Eukaryota"/>
</dbReference>
<accession>B4G656</accession>
<dbReference type="PhylomeDB" id="B4G656"/>
<feature type="compositionally biased region" description="Polar residues" evidence="1">
    <location>
        <begin position="68"/>
        <end position="78"/>
    </location>
</feature>
<evidence type="ECO:0000313" key="3">
    <source>
        <dbReference type="Proteomes" id="UP000008744"/>
    </source>
</evidence>
<proteinExistence type="predicted"/>
<feature type="region of interest" description="Disordered" evidence="1">
    <location>
        <begin position="1"/>
        <end position="105"/>
    </location>
</feature>
<feature type="region of interest" description="Disordered" evidence="1">
    <location>
        <begin position="320"/>
        <end position="420"/>
    </location>
</feature>
<protein>
    <submittedName>
        <fullName evidence="2">GL23816</fullName>
    </submittedName>
</protein>
<keyword evidence="3" id="KW-1185">Reference proteome</keyword>
<dbReference type="AlphaFoldDB" id="B4G656"/>
<dbReference type="EMBL" id="CH479179">
    <property type="protein sequence ID" value="EDW23822.1"/>
    <property type="molecule type" value="Genomic_DNA"/>
</dbReference>
<feature type="compositionally biased region" description="Basic and acidic residues" evidence="1">
    <location>
        <begin position="239"/>
        <end position="252"/>
    </location>
</feature>
<dbReference type="Proteomes" id="UP000008744">
    <property type="component" value="Unassembled WGS sequence"/>
</dbReference>
<dbReference type="HOGENOM" id="CLU_654300_0_0_1"/>
<sequence>MIPRRAEASGLSQQKLDPSGMYVVFPLKGSEKQQIEGEPPSAPAEYQNTPFSVIRDQPQEPILKNKKPQSLQQQNKAQQMPKEKFPYPIEKPDPSYSELNPKPESQGHVPGVLIAPRIIHGAFGTGTETPIAIAYTPTEPSVFRRTSTAGDQDQKFSNINLATPVISEIRQDTQTEEGLSSDFDLRGQNYEKNFMAPFYPSVSLGGGGAGASGAAAVNWNIVPSTTDQAIYEKNSINRADVEPAEETKEKESATASALTAEKNPELDSFQPQLQGGFKPIYPPGYQHVEQQIDHEDAKNRDQDQPLALPLVAVTTSTAKPATAAATSSSSSSTTTTTSTTNQPGTTKAAATATTTTTTQAPAGSVKPTQRKKSTFETSLAALLFGDEDEEDGARKSAELPKAQAGPRNVPRMGPRSLTLS</sequence>
<name>B4G656_DROPE</name>
<evidence type="ECO:0000313" key="2">
    <source>
        <dbReference type="EMBL" id="EDW23822.1"/>
    </source>
</evidence>